<dbReference type="Proteomes" id="UP000002729">
    <property type="component" value="Unassembled WGS sequence"/>
</dbReference>
<reference evidence="3 4" key="1">
    <citation type="journal article" date="2011" name="Proc. Natl. Acad. Sci. U.S.A.">
        <title>Niche of harmful alga Aureococcus anophagefferens revealed through ecogenomics.</title>
        <authorList>
            <person name="Gobler C.J."/>
            <person name="Berry D.L."/>
            <person name="Dyhrman S.T."/>
            <person name="Wilhelm S.W."/>
            <person name="Salamov A."/>
            <person name="Lobanov A.V."/>
            <person name="Zhang Y."/>
            <person name="Collier J.L."/>
            <person name="Wurch L.L."/>
            <person name="Kustka A.B."/>
            <person name="Dill B.D."/>
            <person name="Shah M."/>
            <person name="VerBerkmoes N.C."/>
            <person name="Kuo A."/>
            <person name="Terry A."/>
            <person name="Pangilinan J."/>
            <person name="Lindquist E.A."/>
            <person name="Lucas S."/>
            <person name="Paulsen I.T."/>
            <person name="Hattenrath-Lehmann T.K."/>
            <person name="Talmage S.C."/>
            <person name="Walker E.A."/>
            <person name="Koch F."/>
            <person name="Burson A.M."/>
            <person name="Marcoval M.A."/>
            <person name="Tang Y.Z."/>
            <person name="Lecleir G.R."/>
            <person name="Coyne K.J."/>
            <person name="Berg G.M."/>
            <person name="Bertrand E.M."/>
            <person name="Saito M.A."/>
            <person name="Gladyshev V.N."/>
            <person name="Grigoriev I.V."/>
        </authorList>
    </citation>
    <scope>NUCLEOTIDE SEQUENCE [LARGE SCALE GENOMIC DNA]</scope>
    <source>
        <strain evidence="4">CCMP 1984</strain>
    </source>
</reference>
<feature type="compositionally biased region" description="Basic and acidic residues" evidence="1">
    <location>
        <begin position="201"/>
        <end position="214"/>
    </location>
</feature>
<organism evidence="4">
    <name type="scientific">Aureococcus anophagefferens</name>
    <name type="common">Harmful bloom alga</name>
    <dbReference type="NCBI Taxonomy" id="44056"/>
    <lineage>
        <taxon>Eukaryota</taxon>
        <taxon>Sar</taxon>
        <taxon>Stramenopiles</taxon>
        <taxon>Ochrophyta</taxon>
        <taxon>Pelagophyceae</taxon>
        <taxon>Pelagomonadales</taxon>
        <taxon>Pelagomonadaceae</taxon>
        <taxon>Aureococcus</taxon>
    </lineage>
</organism>
<gene>
    <name evidence="3" type="ORF">AURANDRAFT_71714</name>
</gene>
<dbReference type="KEGG" id="aaf:AURANDRAFT_71714"/>
<name>F0YAD6_AURAN</name>
<dbReference type="AlphaFoldDB" id="F0YAD6"/>
<proteinExistence type="predicted"/>
<feature type="signal peptide" evidence="2">
    <location>
        <begin position="1"/>
        <end position="17"/>
    </location>
</feature>
<dbReference type="InParanoid" id="F0YAD6"/>
<dbReference type="EMBL" id="GL833129">
    <property type="protein sequence ID" value="EGB07912.1"/>
    <property type="molecule type" value="Genomic_DNA"/>
</dbReference>
<feature type="chain" id="PRO_5003260887" evidence="2">
    <location>
        <begin position="18"/>
        <end position="383"/>
    </location>
</feature>
<dbReference type="GeneID" id="20228361"/>
<feature type="compositionally biased region" description="Low complexity" evidence="1">
    <location>
        <begin position="302"/>
        <end position="311"/>
    </location>
</feature>
<evidence type="ECO:0000313" key="3">
    <source>
        <dbReference type="EMBL" id="EGB07912.1"/>
    </source>
</evidence>
<feature type="compositionally biased region" description="Pro residues" evidence="1">
    <location>
        <begin position="312"/>
        <end position="328"/>
    </location>
</feature>
<feature type="compositionally biased region" description="Basic and acidic residues" evidence="1">
    <location>
        <begin position="231"/>
        <end position="246"/>
    </location>
</feature>
<sequence>MRHALLRLAVVLDCAAALFPFHALKGRVDQSSWITQKTPTAPTGGLFGRRVGGARQAPQRFITPSPAPRPAAEADATSAATSSWVALALLRQELDDMGVAQHEAEAAHTATRQELATALRNATALAADLAKSERLRRLVQREVQQLREVARNATSKALRAESSAKRATSRRPATRGAAMTPENPTAPGWLDAEDALSPEARAARLRERKPREVAARPAATKPPGALSPEARAARLREQSLRTRDSQIRVYKSAAPRRPAAITGTFQRGMTAEEKRTPPPVLESRHAAPPAAKKTRWSPLVPPRAGKARAAAPPAPPAPPAPRWSPLVPPEVFERRETGGGGAARPSDSPPKKKSKKLASGSALYQQLQIAEMEAAAELEAVRR</sequence>
<protein>
    <submittedName>
        <fullName evidence="3">Uncharacterized protein</fullName>
    </submittedName>
</protein>
<evidence type="ECO:0000256" key="1">
    <source>
        <dbReference type="SAM" id="MobiDB-lite"/>
    </source>
</evidence>
<feature type="region of interest" description="Disordered" evidence="1">
    <location>
        <begin position="152"/>
        <end position="361"/>
    </location>
</feature>
<keyword evidence="4" id="KW-1185">Reference proteome</keyword>
<feature type="non-terminal residue" evidence="3">
    <location>
        <position position="383"/>
    </location>
</feature>
<evidence type="ECO:0000313" key="4">
    <source>
        <dbReference type="Proteomes" id="UP000002729"/>
    </source>
</evidence>
<accession>F0YAD6</accession>
<keyword evidence="2" id="KW-0732">Signal</keyword>
<evidence type="ECO:0000256" key="2">
    <source>
        <dbReference type="SAM" id="SignalP"/>
    </source>
</evidence>
<dbReference type="RefSeq" id="XP_009037287.1">
    <property type="nucleotide sequence ID" value="XM_009039039.1"/>
</dbReference>